<dbReference type="AlphaFoldDB" id="A0A9E2NN09"/>
<reference evidence="1" key="2">
    <citation type="submission" date="2021-04" db="EMBL/GenBank/DDBJ databases">
        <authorList>
            <person name="Gilroy R."/>
        </authorList>
    </citation>
    <scope>NUCLEOTIDE SEQUENCE</scope>
    <source>
        <strain evidence="1">B3-3758</strain>
    </source>
</reference>
<accession>A0A9E2NN09</accession>
<reference evidence="1" key="1">
    <citation type="journal article" date="2021" name="PeerJ">
        <title>Extensive microbial diversity within the chicken gut microbiome revealed by metagenomics and culture.</title>
        <authorList>
            <person name="Gilroy R."/>
            <person name="Ravi A."/>
            <person name="Getino M."/>
            <person name="Pursley I."/>
            <person name="Horton D.L."/>
            <person name="Alikhan N.F."/>
            <person name="Baker D."/>
            <person name="Gharbi K."/>
            <person name="Hall N."/>
            <person name="Watson M."/>
            <person name="Adriaenssens E.M."/>
            <person name="Foster-Nyarko E."/>
            <person name="Jarju S."/>
            <person name="Secka A."/>
            <person name="Antonio M."/>
            <person name="Oren A."/>
            <person name="Chaudhuri R.R."/>
            <person name="La Ragione R."/>
            <person name="Hildebrand F."/>
            <person name="Pallen M.J."/>
        </authorList>
    </citation>
    <scope>NUCLEOTIDE SEQUENCE</scope>
    <source>
        <strain evidence="1">B3-3758</strain>
    </source>
</reference>
<dbReference type="InterPro" id="IPR021352">
    <property type="entry name" value="DUF2971"/>
</dbReference>
<name>A0A9E2NN09_9BACE</name>
<dbReference type="Proteomes" id="UP000824236">
    <property type="component" value="Unassembled WGS sequence"/>
</dbReference>
<dbReference type="Pfam" id="PF11185">
    <property type="entry name" value="DUF2971"/>
    <property type="match status" value="1"/>
</dbReference>
<protein>
    <submittedName>
        <fullName evidence="1">DUF2971 domain-containing protein</fullName>
    </submittedName>
</protein>
<evidence type="ECO:0000313" key="2">
    <source>
        <dbReference type="Proteomes" id="UP000824236"/>
    </source>
</evidence>
<organism evidence="1 2">
    <name type="scientific">Candidatus Bacteroides intestinipullorum</name>
    <dbReference type="NCBI Taxonomy" id="2838471"/>
    <lineage>
        <taxon>Bacteria</taxon>
        <taxon>Pseudomonadati</taxon>
        <taxon>Bacteroidota</taxon>
        <taxon>Bacteroidia</taxon>
        <taxon>Bacteroidales</taxon>
        <taxon>Bacteroidaceae</taxon>
        <taxon>Bacteroides</taxon>
    </lineage>
</organism>
<proteinExistence type="predicted"/>
<dbReference type="EMBL" id="JAHLFO010000040">
    <property type="protein sequence ID" value="MBU3813498.1"/>
    <property type="molecule type" value="Genomic_DNA"/>
</dbReference>
<sequence>MEGIGLQYTNFLSNDLPQQHAKLFFHFTSVDKLSLILSNNCLKACNLVSMNDIREAELYHEFLAAYSNDIPQVIKEECKILCFSKNMKGKNGIMRYGYKRPRMWAQYANNFTGCCLVIDEVEFKKENPKINYEHGYFCDNVKYVNIIPTIPLCNSNDVYAFFKANSKSMFFTKQKDWSGEGEKRFVLFSKKNDVYFNIRKSLKAIIFAKSISENVQIIYKLIDNEQIAEVELYRLVNNNGHLGVISQEAVLNDILIKFGNLLKMTHENHL</sequence>
<evidence type="ECO:0000313" key="1">
    <source>
        <dbReference type="EMBL" id="MBU3813498.1"/>
    </source>
</evidence>
<comment type="caution">
    <text evidence="1">The sequence shown here is derived from an EMBL/GenBank/DDBJ whole genome shotgun (WGS) entry which is preliminary data.</text>
</comment>
<gene>
    <name evidence="1" type="ORF">H9791_03180</name>
</gene>